<dbReference type="Gene3D" id="3.30.2270.10">
    <property type="entry name" value="Folate-binding superfamily"/>
    <property type="match status" value="1"/>
</dbReference>
<reference evidence="1 2" key="1">
    <citation type="submission" date="2017-08" db="EMBL/GenBank/DDBJ databases">
        <title>Halovibrio sewagensis sp. nov., isolated from wastewater of high salinity.</title>
        <authorList>
            <person name="Dong X."/>
            <person name="Zhang G."/>
        </authorList>
    </citation>
    <scope>NUCLEOTIDE SEQUENCE [LARGE SCALE GENOMIC DNA]</scope>
    <source>
        <strain evidence="1 2">YL5-2</strain>
    </source>
</reference>
<dbReference type="AlphaFoldDB" id="A0A2A2F7F1"/>
<dbReference type="RefSeq" id="WP_095617369.1">
    <property type="nucleotide sequence ID" value="NZ_NSKD01000003.1"/>
</dbReference>
<dbReference type="InterPro" id="IPR038561">
    <property type="entry name" value="SoxD_sf"/>
</dbReference>
<evidence type="ECO:0000313" key="2">
    <source>
        <dbReference type="Proteomes" id="UP000218896"/>
    </source>
</evidence>
<gene>
    <name evidence="1" type="ORF">CK501_08825</name>
</gene>
<proteinExistence type="predicted"/>
<dbReference type="OrthoDB" id="7159274at2"/>
<keyword evidence="2" id="KW-1185">Reference proteome</keyword>
<dbReference type="EMBL" id="NSKD01000003">
    <property type="protein sequence ID" value="PAU80532.1"/>
    <property type="molecule type" value="Genomic_DNA"/>
</dbReference>
<accession>A0A2A2F7F1</accession>
<organism evidence="1 2">
    <name type="scientific">Halovibrio salipaludis</name>
    <dbReference type="NCBI Taxonomy" id="2032626"/>
    <lineage>
        <taxon>Bacteria</taxon>
        <taxon>Pseudomonadati</taxon>
        <taxon>Pseudomonadota</taxon>
        <taxon>Gammaproteobacteria</taxon>
        <taxon>Oceanospirillales</taxon>
        <taxon>Halomonadaceae</taxon>
        <taxon>Halovibrio</taxon>
    </lineage>
</organism>
<dbReference type="Proteomes" id="UP000218896">
    <property type="component" value="Unassembled WGS sequence"/>
</dbReference>
<comment type="caution">
    <text evidence="1">The sequence shown here is derived from an EMBL/GenBank/DDBJ whole genome shotgun (WGS) entry which is preliminary data.</text>
</comment>
<protein>
    <submittedName>
        <fullName evidence="1">Sarcosine oxidase subunit delta</fullName>
    </submittedName>
</protein>
<dbReference type="GO" id="GO:0008115">
    <property type="term" value="F:sarcosine oxidase activity"/>
    <property type="evidence" value="ECO:0007669"/>
    <property type="project" value="InterPro"/>
</dbReference>
<evidence type="ECO:0000313" key="1">
    <source>
        <dbReference type="EMBL" id="PAU80532.1"/>
    </source>
</evidence>
<dbReference type="GO" id="GO:0046653">
    <property type="term" value="P:tetrahydrofolate metabolic process"/>
    <property type="evidence" value="ECO:0007669"/>
    <property type="project" value="InterPro"/>
</dbReference>
<dbReference type="Pfam" id="PF04267">
    <property type="entry name" value="SoxD"/>
    <property type="match status" value="1"/>
</dbReference>
<name>A0A2A2F7F1_9GAMM</name>
<dbReference type="InterPro" id="IPR006279">
    <property type="entry name" value="SoxD"/>
</dbReference>
<sequence length="90" mass="10175">MRIIDCPLIGPRPVAEFNYGGAVGEPPIVDPTPDQLAAQVFYRAGAPGLLREWWYHRPTGRWFVLERDTATDRVHRIVTPEEVAHAIPML</sequence>